<reference evidence="2 3" key="1">
    <citation type="submission" date="2018-08" db="EMBL/GenBank/DDBJ databases">
        <title>A genome reference for cultivated species of the human gut microbiota.</title>
        <authorList>
            <person name="Zou Y."/>
            <person name="Xue W."/>
            <person name="Luo G."/>
        </authorList>
    </citation>
    <scope>NUCLEOTIDE SEQUENCE [LARGE SCALE GENOMIC DNA]</scope>
    <source>
        <strain evidence="2 3">AF25-21</strain>
    </source>
</reference>
<evidence type="ECO:0000256" key="1">
    <source>
        <dbReference type="SAM" id="SignalP"/>
    </source>
</evidence>
<organism evidence="2 3">
    <name type="scientific">Blautia obeum</name>
    <dbReference type="NCBI Taxonomy" id="40520"/>
    <lineage>
        <taxon>Bacteria</taxon>
        <taxon>Bacillati</taxon>
        <taxon>Bacillota</taxon>
        <taxon>Clostridia</taxon>
        <taxon>Lachnospirales</taxon>
        <taxon>Lachnospiraceae</taxon>
        <taxon>Blautia</taxon>
    </lineage>
</organism>
<feature type="chain" id="PRO_5019137418" evidence="1">
    <location>
        <begin position="28"/>
        <end position="120"/>
    </location>
</feature>
<proteinExistence type="predicted"/>
<protein>
    <submittedName>
        <fullName evidence="2">Uncharacterized protein</fullName>
    </submittedName>
</protein>
<name>A0A412ELD5_9FIRM</name>
<dbReference type="Proteomes" id="UP000285839">
    <property type="component" value="Unassembled WGS sequence"/>
</dbReference>
<evidence type="ECO:0000313" key="3">
    <source>
        <dbReference type="Proteomes" id="UP000285839"/>
    </source>
</evidence>
<accession>A0A412ELD5</accession>
<evidence type="ECO:0000313" key="2">
    <source>
        <dbReference type="EMBL" id="RGR44989.1"/>
    </source>
</evidence>
<gene>
    <name evidence="2" type="ORF">DWY46_17805</name>
</gene>
<comment type="caution">
    <text evidence="2">The sequence shown here is derived from an EMBL/GenBank/DDBJ whole genome shotgun (WGS) entry which is preliminary data.</text>
</comment>
<dbReference type="RefSeq" id="WP_117963932.1">
    <property type="nucleotide sequence ID" value="NZ_CAXTZU010000007.1"/>
</dbReference>
<feature type="signal peptide" evidence="1">
    <location>
        <begin position="1"/>
        <end position="27"/>
    </location>
</feature>
<dbReference type="AlphaFoldDB" id="A0A412ELD5"/>
<sequence length="120" mass="13887">MRRKTKVLFMALSMCCMLLINSSYVMAANPDNNFSKMEEKVDGKIYNEKGDVLNLSYIEFKSNCTHASGNRVTDTVWQHRHTGSRCDVYKANATWCKKCNTILKYNSAWVYSYTHYGCNK</sequence>
<keyword evidence="1" id="KW-0732">Signal</keyword>
<dbReference type="EMBL" id="QRUH01000023">
    <property type="protein sequence ID" value="RGR44989.1"/>
    <property type="molecule type" value="Genomic_DNA"/>
</dbReference>